<feature type="compositionally biased region" description="Polar residues" evidence="1">
    <location>
        <begin position="528"/>
        <end position="537"/>
    </location>
</feature>
<dbReference type="PANTHER" id="PTHR12202:SF0">
    <property type="entry name" value="ESF1 HOMOLOG"/>
    <property type="match status" value="1"/>
</dbReference>
<feature type="region of interest" description="Disordered" evidence="1">
    <location>
        <begin position="427"/>
        <end position="598"/>
    </location>
</feature>
<dbReference type="GO" id="GO:0006364">
    <property type="term" value="P:rRNA processing"/>
    <property type="evidence" value="ECO:0007669"/>
    <property type="project" value="InterPro"/>
</dbReference>
<sequence length="615" mass="70590">MKRNTDPKERVFQDARFSKFYTAKRFRTGPRKNVRTVVDTRFRKMLESEDFSKVAAFDKSGRVTKHQNHLNDLYQIEGEQNDSSLPDNNDKESDEEVENEEPRNYVLKPDESITSSDTSSDSDEESDPEPEAQPQLEEADSATTTTATTNLAIMDVRWDIIRPEDLWMVCSSFVPPTGFIKSVKIYVSDFGKKALENELIHGPPVFNSGKNPGLNLKKLRAYEDRKRRYYFAVVECSDVACASAIYDNVNNYEIGGHSRADVRYVPDDVMQEVSQREVHTECLQEPGKAVYHKMGEKIATVDVGDLNVKEKDLGWDKTDPWRLQLTQRRYTKDEINENDFKAYLASSDSEDSSVGSQDKEERKNKMRSLISSLKQEEVKNSKEVCGEMEVTFSSGLENKLESLIKEKLTGPEEPKTPFEQLIEKRAEKKREKKKLKKLKEIEDKKSEQEETPLIEDHSLEEEDEQIKAQKKKTKKKDKKEKLKPLTEDQKRANEELSLLLMDPAQAPSSSPLSTPARLSKKAKKKVLQQDQQETTKAVESIAQDHRFDPLFTDSRFARDPTSNHFDPKNTANKLILQEKHRRVLPNTPAPDTDKKGDDIAKMMARIKSNQSKLNQ</sequence>
<feature type="compositionally biased region" description="Basic residues" evidence="1">
    <location>
        <begin position="468"/>
        <end position="478"/>
    </location>
</feature>
<dbReference type="InterPro" id="IPR039754">
    <property type="entry name" value="Esf1"/>
</dbReference>
<name>A0A6B2L024_9EUKA</name>
<feature type="compositionally biased region" description="Acidic residues" evidence="1">
    <location>
        <begin position="120"/>
        <end position="130"/>
    </location>
</feature>
<proteinExistence type="predicted"/>
<evidence type="ECO:0000256" key="1">
    <source>
        <dbReference type="SAM" id="MobiDB-lite"/>
    </source>
</evidence>
<organism evidence="3">
    <name type="scientific">Arcella intermedia</name>
    <dbReference type="NCBI Taxonomy" id="1963864"/>
    <lineage>
        <taxon>Eukaryota</taxon>
        <taxon>Amoebozoa</taxon>
        <taxon>Tubulinea</taxon>
        <taxon>Elardia</taxon>
        <taxon>Arcellinida</taxon>
        <taxon>Sphaerothecina</taxon>
        <taxon>Arcellidae</taxon>
        <taxon>Arcella</taxon>
    </lineage>
</organism>
<evidence type="ECO:0000313" key="3">
    <source>
        <dbReference type="EMBL" id="NDV30289.1"/>
    </source>
</evidence>
<feature type="compositionally biased region" description="Acidic residues" evidence="1">
    <location>
        <begin position="449"/>
        <end position="464"/>
    </location>
</feature>
<protein>
    <recommendedName>
        <fullName evidence="2">ESF1 RRM domain-containing protein</fullName>
    </recommendedName>
</protein>
<dbReference type="InterPro" id="IPR012677">
    <property type="entry name" value="Nucleotide-bd_a/b_plait_sf"/>
</dbReference>
<evidence type="ECO:0000259" key="2">
    <source>
        <dbReference type="Pfam" id="PF25121"/>
    </source>
</evidence>
<feature type="region of interest" description="Disordered" evidence="1">
    <location>
        <begin position="76"/>
        <end position="147"/>
    </location>
</feature>
<feature type="compositionally biased region" description="Polar residues" evidence="1">
    <location>
        <begin position="560"/>
        <end position="572"/>
    </location>
</feature>
<feature type="compositionally biased region" description="Basic and acidic residues" evidence="1">
    <location>
        <begin position="479"/>
        <end position="494"/>
    </location>
</feature>
<feature type="region of interest" description="Disordered" evidence="1">
    <location>
        <begin position="344"/>
        <end position="366"/>
    </location>
</feature>
<dbReference type="InterPro" id="IPR056750">
    <property type="entry name" value="RRM_ESF1"/>
</dbReference>
<dbReference type="PANTHER" id="PTHR12202">
    <property type="entry name" value="ESF1 HOMOLOG"/>
    <property type="match status" value="1"/>
</dbReference>
<feature type="compositionally biased region" description="Basic and acidic residues" evidence="1">
    <location>
        <begin position="438"/>
        <end position="448"/>
    </location>
</feature>
<dbReference type="AlphaFoldDB" id="A0A6B2L024"/>
<dbReference type="EMBL" id="GIBP01001320">
    <property type="protein sequence ID" value="NDV30289.1"/>
    <property type="molecule type" value="Transcribed_RNA"/>
</dbReference>
<dbReference type="Pfam" id="PF25121">
    <property type="entry name" value="RRM_ESF1"/>
    <property type="match status" value="1"/>
</dbReference>
<reference evidence="3" key="1">
    <citation type="journal article" date="2020" name="J. Eukaryot. Microbiol.">
        <title>De novo Sequencing, Assembly and Annotation of the Transcriptome for the Free-Living Testate Amoeba Arcella intermedia.</title>
        <authorList>
            <person name="Ribeiro G.M."/>
            <person name="Porfirio-Sousa A.L."/>
            <person name="Maurer-Alcala X.X."/>
            <person name="Katz L.A."/>
            <person name="Lahr D.J.G."/>
        </authorList>
    </citation>
    <scope>NUCLEOTIDE SEQUENCE</scope>
</reference>
<dbReference type="GO" id="GO:0003723">
    <property type="term" value="F:RNA binding"/>
    <property type="evidence" value="ECO:0007669"/>
    <property type="project" value="TreeGrafter"/>
</dbReference>
<dbReference type="Gene3D" id="3.30.70.330">
    <property type="match status" value="1"/>
</dbReference>
<accession>A0A6B2L024</accession>
<feature type="compositionally biased region" description="Low complexity" evidence="1">
    <location>
        <begin position="132"/>
        <end position="147"/>
    </location>
</feature>
<feature type="domain" description="ESF1 RRM" evidence="2">
    <location>
        <begin position="148"/>
        <end position="280"/>
    </location>
</feature>
<feature type="compositionally biased region" description="Basic and acidic residues" evidence="1">
    <location>
        <begin position="100"/>
        <end position="111"/>
    </location>
</feature>